<evidence type="ECO:0000313" key="1">
    <source>
        <dbReference type="EMBL" id="KAG0424794.1"/>
    </source>
</evidence>
<protein>
    <submittedName>
        <fullName evidence="1">Uncharacterized protein</fullName>
    </submittedName>
</protein>
<dbReference type="Proteomes" id="UP000805193">
    <property type="component" value="Unassembled WGS sequence"/>
</dbReference>
<evidence type="ECO:0000313" key="2">
    <source>
        <dbReference type="Proteomes" id="UP000805193"/>
    </source>
</evidence>
<reference evidence="1 2" key="1">
    <citation type="journal article" date="2020" name="Cell">
        <title>Large-Scale Comparative Analyses of Tick Genomes Elucidate Their Genetic Diversity and Vector Capacities.</title>
        <authorList>
            <consortium name="Tick Genome and Microbiome Consortium (TIGMIC)"/>
            <person name="Jia N."/>
            <person name="Wang J."/>
            <person name="Shi W."/>
            <person name="Du L."/>
            <person name="Sun Y."/>
            <person name="Zhan W."/>
            <person name="Jiang J.F."/>
            <person name="Wang Q."/>
            <person name="Zhang B."/>
            <person name="Ji P."/>
            <person name="Bell-Sakyi L."/>
            <person name="Cui X.M."/>
            <person name="Yuan T.T."/>
            <person name="Jiang B.G."/>
            <person name="Yang W.F."/>
            <person name="Lam T.T."/>
            <person name="Chang Q.C."/>
            <person name="Ding S.J."/>
            <person name="Wang X.J."/>
            <person name="Zhu J.G."/>
            <person name="Ruan X.D."/>
            <person name="Zhao L."/>
            <person name="Wei J.T."/>
            <person name="Ye R.Z."/>
            <person name="Que T.C."/>
            <person name="Du C.H."/>
            <person name="Zhou Y.H."/>
            <person name="Cheng J.X."/>
            <person name="Dai P.F."/>
            <person name="Guo W.B."/>
            <person name="Han X.H."/>
            <person name="Huang E.J."/>
            <person name="Li L.F."/>
            <person name="Wei W."/>
            <person name="Gao Y.C."/>
            <person name="Liu J.Z."/>
            <person name="Shao H.Z."/>
            <person name="Wang X."/>
            <person name="Wang C.C."/>
            <person name="Yang T.C."/>
            <person name="Huo Q.B."/>
            <person name="Li W."/>
            <person name="Chen H.Y."/>
            <person name="Chen S.E."/>
            <person name="Zhou L.G."/>
            <person name="Ni X.B."/>
            <person name="Tian J.H."/>
            <person name="Sheng Y."/>
            <person name="Liu T."/>
            <person name="Pan Y.S."/>
            <person name="Xia L.Y."/>
            <person name="Li J."/>
            <person name="Zhao F."/>
            <person name="Cao W.C."/>
        </authorList>
    </citation>
    <scope>NUCLEOTIDE SEQUENCE [LARGE SCALE GENOMIC DNA]</scope>
    <source>
        <strain evidence="1">Iper-2018</strain>
    </source>
</reference>
<comment type="caution">
    <text evidence="1">The sequence shown here is derived from an EMBL/GenBank/DDBJ whole genome shotgun (WGS) entry which is preliminary data.</text>
</comment>
<sequence length="452" mass="51821">MMSSGSRKVPHSHAPSVLIKKADLLISCRYGLLARRLLGPYHRLQLVFRQLMFCGDASQKLSEPRMGSSDQLQEAVRAQRHPSPLHHLEAPVVSLVLTTNGVVERILVRQGEVVESPGYSAFGGNSADTKESISMGQCNVTQREAQMISEKLEAEAENKQLETYEDLMQWWIHHLEKAKRPTRHNGRKRKRWWDVEDSMEWREYQDSKVEVTTLIQTKMAKADKRFLEDLKEVGREAPRKFWRHVRDQTGKPREDPMLKDDTTGRQLGPRETIRYIEERVRSMLAGSSTDAVDENEWEEGVVEREAKSRRNKGIATARALWGYNRYEVTRAVWKMVVVPGLTFGNSALCLPSGTRQYLEVRQREPRSSLELQQSIRTRVIESETRRWAEAARRKPALALYAREKQEVKRIPFMDNSKGSALLSVARGGMLRTRVLRAKPKGTATLASRRPVA</sequence>
<accession>A0AC60PUK0</accession>
<dbReference type="EMBL" id="JABSTQ010009937">
    <property type="protein sequence ID" value="KAG0424794.1"/>
    <property type="molecule type" value="Genomic_DNA"/>
</dbReference>
<proteinExistence type="predicted"/>
<keyword evidence="2" id="KW-1185">Reference proteome</keyword>
<organism evidence="1 2">
    <name type="scientific">Ixodes persulcatus</name>
    <name type="common">Taiga tick</name>
    <dbReference type="NCBI Taxonomy" id="34615"/>
    <lineage>
        <taxon>Eukaryota</taxon>
        <taxon>Metazoa</taxon>
        <taxon>Ecdysozoa</taxon>
        <taxon>Arthropoda</taxon>
        <taxon>Chelicerata</taxon>
        <taxon>Arachnida</taxon>
        <taxon>Acari</taxon>
        <taxon>Parasitiformes</taxon>
        <taxon>Ixodida</taxon>
        <taxon>Ixodoidea</taxon>
        <taxon>Ixodidae</taxon>
        <taxon>Ixodinae</taxon>
        <taxon>Ixodes</taxon>
    </lineage>
</organism>
<name>A0AC60PUK0_IXOPE</name>
<gene>
    <name evidence="1" type="ORF">HPB47_028015</name>
</gene>